<proteinExistence type="predicted"/>
<dbReference type="WBParaSite" id="jg11717">
    <property type="protein sequence ID" value="jg11717"/>
    <property type="gene ID" value="jg11717"/>
</dbReference>
<reference evidence="2" key="1">
    <citation type="submission" date="2022-11" db="UniProtKB">
        <authorList>
            <consortium name="WormBaseParasite"/>
        </authorList>
    </citation>
    <scope>IDENTIFICATION</scope>
</reference>
<accession>A0A915CR08</accession>
<dbReference type="AlphaFoldDB" id="A0A915CR08"/>
<evidence type="ECO:0000313" key="1">
    <source>
        <dbReference type="Proteomes" id="UP000887574"/>
    </source>
</evidence>
<sequence length="88" mass="10105">MECAGQMFHSPIFFFGLQKIHHRYESQIPRQEGLSPLQDVSSRVVKKKAAQPARWSFFSSVLLFLSISESAQILKTDDLHDGSIRRNK</sequence>
<protein>
    <submittedName>
        <fullName evidence="2">Uncharacterized protein</fullName>
    </submittedName>
</protein>
<organism evidence="1 2">
    <name type="scientific">Ditylenchus dipsaci</name>
    <dbReference type="NCBI Taxonomy" id="166011"/>
    <lineage>
        <taxon>Eukaryota</taxon>
        <taxon>Metazoa</taxon>
        <taxon>Ecdysozoa</taxon>
        <taxon>Nematoda</taxon>
        <taxon>Chromadorea</taxon>
        <taxon>Rhabditida</taxon>
        <taxon>Tylenchina</taxon>
        <taxon>Tylenchomorpha</taxon>
        <taxon>Sphaerularioidea</taxon>
        <taxon>Anguinidae</taxon>
        <taxon>Anguininae</taxon>
        <taxon>Ditylenchus</taxon>
    </lineage>
</organism>
<evidence type="ECO:0000313" key="2">
    <source>
        <dbReference type="WBParaSite" id="jg11717"/>
    </source>
</evidence>
<dbReference type="Proteomes" id="UP000887574">
    <property type="component" value="Unplaced"/>
</dbReference>
<name>A0A915CR08_9BILA</name>
<keyword evidence="1" id="KW-1185">Reference proteome</keyword>